<dbReference type="InterPro" id="IPR051681">
    <property type="entry name" value="Ser/Thr_Kinases-Pseudokinases"/>
</dbReference>
<comment type="catalytic activity">
    <reaction evidence="7">
        <text>L-seryl-[protein] + ATP = O-phospho-L-seryl-[protein] + ADP + H(+)</text>
        <dbReference type="Rhea" id="RHEA:17989"/>
        <dbReference type="Rhea" id="RHEA-COMP:9863"/>
        <dbReference type="Rhea" id="RHEA-COMP:11604"/>
        <dbReference type="ChEBI" id="CHEBI:15378"/>
        <dbReference type="ChEBI" id="CHEBI:29999"/>
        <dbReference type="ChEBI" id="CHEBI:30616"/>
        <dbReference type="ChEBI" id="CHEBI:83421"/>
        <dbReference type="ChEBI" id="CHEBI:456216"/>
        <dbReference type="EC" id="2.7.11.1"/>
    </reaction>
</comment>
<dbReference type="SMART" id="SM00220">
    <property type="entry name" value="S_TKc"/>
    <property type="match status" value="1"/>
</dbReference>
<dbReference type="Gene3D" id="3.30.200.20">
    <property type="entry name" value="Phosphorylase Kinase, domain 1"/>
    <property type="match status" value="1"/>
</dbReference>
<dbReference type="Gene3D" id="1.10.510.10">
    <property type="entry name" value="Transferase(Phosphotransferase) domain 1"/>
    <property type="match status" value="2"/>
</dbReference>
<evidence type="ECO:0000256" key="8">
    <source>
        <dbReference type="PROSITE-ProRule" id="PRU10141"/>
    </source>
</evidence>
<dbReference type="PANTHER" id="PTHR44329:SF84">
    <property type="entry name" value="PROTEIN KINASE LIKE PROTEIN"/>
    <property type="match status" value="1"/>
</dbReference>
<evidence type="ECO:0000256" key="6">
    <source>
        <dbReference type="ARBA" id="ARBA00047899"/>
    </source>
</evidence>
<dbReference type="GO" id="GO:0004674">
    <property type="term" value="F:protein serine/threonine kinase activity"/>
    <property type="evidence" value="ECO:0007669"/>
    <property type="project" value="UniProtKB-KW"/>
</dbReference>
<dbReference type="PROSITE" id="PS00107">
    <property type="entry name" value="PROTEIN_KINASE_ATP"/>
    <property type="match status" value="1"/>
</dbReference>
<dbReference type="EMBL" id="KK784892">
    <property type="protein sequence ID" value="KDO69480.1"/>
    <property type="molecule type" value="Genomic_DNA"/>
</dbReference>
<evidence type="ECO:0000256" key="3">
    <source>
        <dbReference type="ARBA" id="ARBA00022741"/>
    </source>
</evidence>
<dbReference type="InterPro" id="IPR001245">
    <property type="entry name" value="Ser-Thr/Tyr_kinase_cat_dom"/>
</dbReference>
<proteinExistence type="inferred from homology"/>
<dbReference type="InterPro" id="IPR017441">
    <property type="entry name" value="Protein_kinase_ATP_BS"/>
</dbReference>
<name>A0A067FTG7_CITSI</name>
<evidence type="ECO:0000256" key="1">
    <source>
        <dbReference type="ARBA" id="ARBA00022527"/>
    </source>
</evidence>
<dbReference type="CDD" id="cd13999">
    <property type="entry name" value="STKc_MAP3K-like"/>
    <property type="match status" value="1"/>
</dbReference>
<dbReference type="InterPro" id="IPR008271">
    <property type="entry name" value="Ser/Thr_kinase_AS"/>
</dbReference>
<dbReference type="PROSITE" id="PS50011">
    <property type="entry name" value="PROTEIN_KINASE_DOM"/>
    <property type="match status" value="1"/>
</dbReference>
<keyword evidence="4" id="KW-0418">Kinase</keyword>
<evidence type="ECO:0000256" key="2">
    <source>
        <dbReference type="ARBA" id="ARBA00022679"/>
    </source>
</evidence>
<dbReference type="PANTHER" id="PTHR44329">
    <property type="entry name" value="SERINE/THREONINE-PROTEIN KINASE TNNI3K-RELATED"/>
    <property type="match status" value="1"/>
</dbReference>
<comment type="catalytic activity">
    <reaction evidence="6">
        <text>L-threonyl-[protein] + ATP = O-phospho-L-threonyl-[protein] + ADP + H(+)</text>
        <dbReference type="Rhea" id="RHEA:46608"/>
        <dbReference type="Rhea" id="RHEA-COMP:11060"/>
        <dbReference type="Rhea" id="RHEA-COMP:11605"/>
        <dbReference type="ChEBI" id="CHEBI:15378"/>
        <dbReference type="ChEBI" id="CHEBI:30013"/>
        <dbReference type="ChEBI" id="CHEBI:30616"/>
        <dbReference type="ChEBI" id="CHEBI:61977"/>
        <dbReference type="ChEBI" id="CHEBI:456216"/>
        <dbReference type="EC" id="2.7.11.1"/>
    </reaction>
</comment>
<accession>A0A067FTG7</accession>
<organism evidence="11 12">
    <name type="scientific">Citrus sinensis</name>
    <name type="common">Sweet orange</name>
    <name type="synonym">Citrus aurantium var. sinensis</name>
    <dbReference type="NCBI Taxonomy" id="2711"/>
    <lineage>
        <taxon>Eukaryota</taxon>
        <taxon>Viridiplantae</taxon>
        <taxon>Streptophyta</taxon>
        <taxon>Embryophyta</taxon>
        <taxon>Tracheophyta</taxon>
        <taxon>Spermatophyta</taxon>
        <taxon>Magnoliopsida</taxon>
        <taxon>eudicotyledons</taxon>
        <taxon>Gunneridae</taxon>
        <taxon>Pentapetalae</taxon>
        <taxon>rosids</taxon>
        <taxon>malvids</taxon>
        <taxon>Sapindales</taxon>
        <taxon>Rutaceae</taxon>
        <taxon>Aurantioideae</taxon>
        <taxon>Citrus</taxon>
    </lineage>
</organism>
<gene>
    <name evidence="11" type="ORF">CISIN_1g018656mg</name>
</gene>
<feature type="domain" description="Protein kinase" evidence="10">
    <location>
        <begin position="26"/>
        <end position="317"/>
    </location>
</feature>
<evidence type="ECO:0000313" key="11">
    <source>
        <dbReference type="EMBL" id="KDO69480.1"/>
    </source>
</evidence>
<dbReference type="SMR" id="A0A067FTG7"/>
<feature type="binding site" evidence="8">
    <location>
        <position position="53"/>
    </location>
    <ligand>
        <name>ATP</name>
        <dbReference type="ChEBI" id="CHEBI:30616"/>
    </ligand>
</feature>
<evidence type="ECO:0000256" key="4">
    <source>
        <dbReference type="ARBA" id="ARBA00022777"/>
    </source>
</evidence>
<keyword evidence="3 8" id="KW-0547">Nucleotide-binding</keyword>
<dbReference type="Proteomes" id="UP000027120">
    <property type="component" value="Unassembled WGS sequence"/>
</dbReference>
<dbReference type="AlphaFoldDB" id="A0A067FTG7"/>
<keyword evidence="1 9" id="KW-0723">Serine/threonine-protein kinase</keyword>
<dbReference type="SUPFAM" id="SSF56112">
    <property type="entry name" value="Protein kinase-like (PK-like)"/>
    <property type="match status" value="1"/>
</dbReference>
<reference evidence="11 12" key="1">
    <citation type="submission" date="2014-04" db="EMBL/GenBank/DDBJ databases">
        <authorList>
            <consortium name="International Citrus Genome Consortium"/>
            <person name="Gmitter F."/>
            <person name="Chen C."/>
            <person name="Farmerie W."/>
            <person name="Harkins T."/>
            <person name="Desany B."/>
            <person name="Mohiuddin M."/>
            <person name="Kodira C."/>
            <person name="Borodovsky M."/>
            <person name="Lomsadze A."/>
            <person name="Burns P."/>
            <person name="Jenkins J."/>
            <person name="Prochnik S."/>
            <person name="Shu S."/>
            <person name="Chapman J."/>
            <person name="Pitluck S."/>
            <person name="Schmutz J."/>
            <person name="Rokhsar D."/>
        </authorList>
    </citation>
    <scope>NUCLEOTIDE SEQUENCE</scope>
</reference>
<dbReference type="InterPro" id="IPR011009">
    <property type="entry name" value="Kinase-like_dom_sf"/>
</dbReference>
<keyword evidence="12" id="KW-1185">Reference proteome</keyword>
<dbReference type="Pfam" id="PF07714">
    <property type="entry name" value="PK_Tyr_Ser-Thr"/>
    <property type="match status" value="1"/>
</dbReference>
<keyword evidence="2" id="KW-0808">Transferase</keyword>
<evidence type="ECO:0000256" key="7">
    <source>
        <dbReference type="ARBA" id="ARBA00048679"/>
    </source>
</evidence>
<dbReference type="InterPro" id="IPR000719">
    <property type="entry name" value="Prot_kinase_dom"/>
</dbReference>
<dbReference type="FunFam" id="3.30.200.20:FF:000034">
    <property type="entry name" value="Kinase suppressor of Ras 1"/>
    <property type="match status" value="1"/>
</dbReference>
<protein>
    <recommendedName>
        <fullName evidence="10">Protein kinase domain-containing protein</fullName>
    </recommendedName>
</protein>
<comment type="similarity">
    <text evidence="9">Belongs to the protein kinase superfamily.</text>
</comment>
<keyword evidence="5 8" id="KW-0067">ATP-binding</keyword>
<sequence>MESRSRFYLADELKLDAKWLIDPKHLFVGPRIGEGAHAKVYEGKYKNQTVAIKIVHKGETPEEIAKKESRFAREVAMLSRVQHRNLVKFIGACKEPVMVIVTELLSGGTLRKYLLNMRPRCLDVCVAIGFALDIARAMECLHSHGIIHRDLKPENLLLTEDLKTIKLADFGLAREESLTEMMTAETGTYRWMAPELYSTVTLRQGEKKHYNHKNVRPSAENVPEELSIILTSCWKEDPNARPNFTQIIQMLLNYLSAIAPPEPMIPHRIFNSENTILPPESPGTSSLMTVRDDIGETPKAKMGDKPKSLFFCFNLCY</sequence>
<dbReference type="PROSITE" id="PS00108">
    <property type="entry name" value="PROTEIN_KINASE_ST"/>
    <property type="match status" value="1"/>
</dbReference>
<evidence type="ECO:0000313" key="12">
    <source>
        <dbReference type="Proteomes" id="UP000027120"/>
    </source>
</evidence>
<evidence type="ECO:0000259" key="10">
    <source>
        <dbReference type="PROSITE" id="PS50011"/>
    </source>
</evidence>
<dbReference type="Pfam" id="PF00069">
    <property type="entry name" value="Pkinase"/>
    <property type="match status" value="1"/>
</dbReference>
<evidence type="ECO:0000256" key="5">
    <source>
        <dbReference type="ARBA" id="ARBA00022840"/>
    </source>
</evidence>
<evidence type="ECO:0000256" key="9">
    <source>
        <dbReference type="RuleBase" id="RU000304"/>
    </source>
</evidence>
<dbReference type="GO" id="GO:0005524">
    <property type="term" value="F:ATP binding"/>
    <property type="evidence" value="ECO:0007669"/>
    <property type="project" value="UniProtKB-UniRule"/>
</dbReference>